<evidence type="ECO:0000256" key="5">
    <source>
        <dbReference type="ARBA" id="ARBA00022801"/>
    </source>
</evidence>
<keyword evidence="7 12" id="KW-0460">Magnesium</keyword>
<feature type="binding site" evidence="12">
    <location>
        <position position="207"/>
    </location>
    <ligand>
        <name>Ca(2+)</name>
        <dbReference type="ChEBI" id="CHEBI:29108"/>
    </ligand>
</feature>
<evidence type="ECO:0000256" key="10">
    <source>
        <dbReference type="PIRSR" id="PIRSR605959-1"/>
    </source>
</evidence>
<feature type="domain" description="Fumarylacetoacetase-like C-terminal" evidence="14">
    <location>
        <begin position="134"/>
        <end position="425"/>
    </location>
</feature>
<keyword evidence="9 13" id="KW-0585">Phenylalanine catabolism</keyword>
<evidence type="ECO:0000256" key="2">
    <source>
        <dbReference type="ARBA" id="ARBA00010211"/>
    </source>
</evidence>
<dbReference type="SUPFAM" id="SSF63433">
    <property type="entry name" value="Fumarylacetoacetate hydrolase, FAH, N-terminal domain"/>
    <property type="match status" value="1"/>
</dbReference>
<dbReference type="Gene3D" id="3.90.850.10">
    <property type="entry name" value="Fumarylacetoacetase-like, C-terminal domain"/>
    <property type="match status" value="1"/>
</dbReference>
<evidence type="ECO:0000256" key="13">
    <source>
        <dbReference type="RuleBase" id="RU366008"/>
    </source>
</evidence>
<feature type="binding site" evidence="11">
    <location>
        <position position="364"/>
    </location>
    <ligand>
        <name>substrate</name>
    </ligand>
</feature>
<evidence type="ECO:0000256" key="6">
    <source>
        <dbReference type="ARBA" id="ARBA00022837"/>
    </source>
</evidence>
<dbReference type="OrthoDB" id="9971669at2759"/>
<comment type="pathway">
    <text evidence="1 13">Amino-acid degradation; L-phenylalanine degradation; acetoacetate and fumarate from L-phenylalanine: step 6/6.</text>
</comment>
<dbReference type="InterPro" id="IPR036462">
    <property type="entry name" value="Fumarylacetoacetase_N_sf"/>
</dbReference>
<comment type="catalytic activity">
    <reaction evidence="13">
        <text>4-fumarylacetoacetate + H2O = acetoacetate + fumarate + H(+)</text>
        <dbReference type="Rhea" id="RHEA:10244"/>
        <dbReference type="ChEBI" id="CHEBI:13705"/>
        <dbReference type="ChEBI" id="CHEBI:15377"/>
        <dbReference type="ChEBI" id="CHEBI:15378"/>
        <dbReference type="ChEBI" id="CHEBI:18034"/>
        <dbReference type="ChEBI" id="CHEBI:29806"/>
        <dbReference type="EC" id="3.7.1.2"/>
    </reaction>
</comment>
<dbReference type="GO" id="GO:0046872">
    <property type="term" value="F:metal ion binding"/>
    <property type="evidence" value="ECO:0007669"/>
    <property type="project" value="UniProtKB-UniRule"/>
</dbReference>
<dbReference type="GO" id="GO:0006572">
    <property type="term" value="P:L-tyrosine catabolic process"/>
    <property type="evidence" value="ECO:0007669"/>
    <property type="project" value="UniProtKB-UniRule"/>
</dbReference>
<keyword evidence="4 12" id="KW-0479">Metal-binding</keyword>
<evidence type="ECO:0000256" key="1">
    <source>
        <dbReference type="ARBA" id="ARBA00004782"/>
    </source>
</evidence>
<dbReference type="Pfam" id="PF01557">
    <property type="entry name" value="FAA_hydrolase"/>
    <property type="match status" value="1"/>
</dbReference>
<dbReference type="PANTHER" id="PTHR43069">
    <property type="entry name" value="FUMARYLACETOACETASE"/>
    <property type="match status" value="1"/>
</dbReference>
<feature type="binding site" evidence="12">
    <location>
        <position position="239"/>
    </location>
    <ligand>
        <name>Mg(2+)</name>
        <dbReference type="ChEBI" id="CHEBI:18420"/>
    </ligand>
</feature>
<feature type="binding site" evidence="12">
    <location>
        <position position="239"/>
    </location>
    <ligand>
        <name>Ca(2+)</name>
        <dbReference type="ChEBI" id="CHEBI:29108"/>
    </ligand>
</feature>
<evidence type="ECO:0000259" key="15">
    <source>
        <dbReference type="Pfam" id="PF09298"/>
    </source>
</evidence>
<keyword evidence="16" id="KW-0413">Isomerase</keyword>
<feature type="binding site" evidence="11">
    <location>
        <position position="246"/>
    </location>
    <ligand>
        <name>substrate</name>
    </ligand>
</feature>
<feature type="domain" description="Fumarylacetoacetase N-terminal" evidence="15">
    <location>
        <begin position="18"/>
        <end position="127"/>
    </location>
</feature>
<gene>
    <name evidence="16" type="ORF">B0T10DRAFT_579069</name>
</gene>
<evidence type="ECO:0000313" key="17">
    <source>
        <dbReference type="Proteomes" id="UP000777438"/>
    </source>
</evidence>
<dbReference type="InterPro" id="IPR015377">
    <property type="entry name" value="Fumarylacetoacetase_N"/>
</dbReference>
<dbReference type="AlphaFoldDB" id="A0A9P8W0X1"/>
<evidence type="ECO:0000256" key="8">
    <source>
        <dbReference type="ARBA" id="ARBA00022878"/>
    </source>
</evidence>
<dbReference type="InterPro" id="IPR011234">
    <property type="entry name" value="Fumarylacetoacetase-like_C"/>
</dbReference>
<sequence>MVSWPIPASSGSSFNLASLPYGIFSTSHNAEKRVGAAIGDSIIDLRSLESSSSFRAILPGLENGNNGGSIFKCSDLSKFAAFPASKRKQFRQKLIDWLNDGTSPLFQDAALNMAAFVPMKDATMHSPFKIGGFTDFMCSDTHINNCSILAGSSTPPSHYAMPIGYNGCASSVVVESAPVHRPYGIIRDKETNNFAFRPSAMMDYEAELGIFISQPVQAGKMLTADEAEDHIFGFVVLNDWSARDIQFSEMTPLGPFNGKALATSISPWVVGIEALENARCPSSSADLCSGGSAGASHLRHRTAESTWDIECEVSVIRTKSKDEVRLLTTRSNLRDLRWSPGQMIAHVASSGCGLKTGDLLGTGTISSPGDSLNLRTLGCLFELTEAGKVPAGQFEGSELVFLEDGDEVVMTASAAGGAIKLGTLHGQLLAPRDSRTVLEEVNCP</sequence>
<accession>A0A9P8W0X1</accession>
<dbReference type="InterPro" id="IPR036663">
    <property type="entry name" value="Fumarylacetoacetase_C_sf"/>
</dbReference>
<dbReference type="InterPro" id="IPR005959">
    <property type="entry name" value="Fumarylacetoacetase"/>
</dbReference>
<keyword evidence="8 13" id="KW-0828">Tyrosine catabolism</keyword>
<proteinExistence type="inferred from homology"/>
<dbReference type="Pfam" id="PF09298">
    <property type="entry name" value="FAA_hydrolase_N"/>
    <property type="match status" value="1"/>
</dbReference>
<evidence type="ECO:0000256" key="3">
    <source>
        <dbReference type="ARBA" id="ARBA00012094"/>
    </source>
</evidence>
<dbReference type="GO" id="GO:1902000">
    <property type="term" value="P:homogentisate catabolic process"/>
    <property type="evidence" value="ECO:0007669"/>
    <property type="project" value="TreeGrafter"/>
</dbReference>
<dbReference type="Proteomes" id="UP000777438">
    <property type="component" value="Unassembled WGS sequence"/>
</dbReference>
<dbReference type="PANTHER" id="PTHR43069:SF5">
    <property type="entry name" value="FUMARYLACETOACETASE"/>
    <property type="match status" value="1"/>
</dbReference>
<feature type="binding site" evidence="12">
    <location>
        <position position="135"/>
    </location>
    <ligand>
        <name>Ca(2+)</name>
        <dbReference type="ChEBI" id="CHEBI:29108"/>
    </ligand>
</feature>
<keyword evidence="17" id="KW-1185">Reference proteome</keyword>
<organism evidence="16 17">
    <name type="scientific">Thelonectria olida</name>
    <dbReference type="NCBI Taxonomy" id="1576542"/>
    <lineage>
        <taxon>Eukaryota</taxon>
        <taxon>Fungi</taxon>
        <taxon>Dikarya</taxon>
        <taxon>Ascomycota</taxon>
        <taxon>Pezizomycotina</taxon>
        <taxon>Sordariomycetes</taxon>
        <taxon>Hypocreomycetidae</taxon>
        <taxon>Hypocreales</taxon>
        <taxon>Nectriaceae</taxon>
        <taxon>Thelonectria</taxon>
    </lineage>
</organism>
<evidence type="ECO:0000256" key="9">
    <source>
        <dbReference type="ARBA" id="ARBA00023232"/>
    </source>
</evidence>
<dbReference type="GO" id="GO:0004334">
    <property type="term" value="F:fumarylacetoacetase activity"/>
    <property type="evidence" value="ECO:0007669"/>
    <property type="project" value="UniProtKB-UniRule"/>
</dbReference>
<dbReference type="EMBL" id="JAGPYM010000020">
    <property type="protein sequence ID" value="KAH6884446.1"/>
    <property type="molecule type" value="Genomic_DNA"/>
</dbReference>
<evidence type="ECO:0000259" key="14">
    <source>
        <dbReference type="Pfam" id="PF01557"/>
    </source>
</evidence>
<dbReference type="Gene3D" id="2.30.30.230">
    <property type="entry name" value="Fumarylacetoacetase, N-terminal domain"/>
    <property type="match status" value="1"/>
</dbReference>
<keyword evidence="5 13" id="KW-0378">Hydrolase</keyword>
<protein>
    <recommendedName>
        <fullName evidence="3 13">Fumarylacetoacetase</fullName>
        <ecNumber evidence="3 13">3.7.1.2</ecNumber>
    </recommendedName>
    <alternativeName>
        <fullName evidence="13">Fumarylacetoacetate hydrolase</fullName>
    </alternativeName>
</protein>
<evidence type="ECO:0000256" key="7">
    <source>
        <dbReference type="ARBA" id="ARBA00022842"/>
    </source>
</evidence>
<dbReference type="SUPFAM" id="SSF56529">
    <property type="entry name" value="FAH"/>
    <property type="match status" value="1"/>
</dbReference>
<comment type="similarity">
    <text evidence="2 13">Belongs to the FAH family.</text>
</comment>
<evidence type="ECO:0000256" key="11">
    <source>
        <dbReference type="PIRSR" id="PIRSR605959-2"/>
    </source>
</evidence>
<reference evidence="16 17" key="1">
    <citation type="journal article" date="2021" name="Nat. Commun.">
        <title>Genetic determinants of endophytism in the Arabidopsis root mycobiome.</title>
        <authorList>
            <person name="Mesny F."/>
            <person name="Miyauchi S."/>
            <person name="Thiergart T."/>
            <person name="Pickel B."/>
            <person name="Atanasova L."/>
            <person name="Karlsson M."/>
            <person name="Huettel B."/>
            <person name="Barry K.W."/>
            <person name="Haridas S."/>
            <person name="Chen C."/>
            <person name="Bauer D."/>
            <person name="Andreopoulos W."/>
            <person name="Pangilinan J."/>
            <person name="LaButti K."/>
            <person name="Riley R."/>
            <person name="Lipzen A."/>
            <person name="Clum A."/>
            <person name="Drula E."/>
            <person name="Henrissat B."/>
            <person name="Kohler A."/>
            <person name="Grigoriev I.V."/>
            <person name="Martin F.M."/>
            <person name="Hacquard S."/>
        </authorList>
    </citation>
    <scope>NUCLEOTIDE SEQUENCE [LARGE SCALE GENOMIC DNA]</scope>
    <source>
        <strain evidence="16 17">MPI-CAGE-CH-0241</strain>
    </source>
</reference>
<evidence type="ECO:0000313" key="16">
    <source>
        <dbReference type="EMBL" id="KAH6884446.1"/>
    </source>
</evidence>
<feature type="binding site" evidence="12">
    <location>
        <position position="263"/>
    </location>
    <ligand>
        <name>Mg(2+)</name>
        <dbReference type="ChEBI" id="CHEBI:18420"/>
    </ligand>
</feature>
<dbReference type="GO" id="GO:0016853">
    <property type="term" value="F:isomerase activity"/>
    <property type="evidence" value="ECO:0007669"/>
    <property type="project" value="UniProtKB-KW"/>
</dbReference>
<comment type="cofactor">
    <cofactor evidence="13">
        <name>Mg(2+)</name>
        <dbReference type="ChEBI" id="CHEBI:18420"/>
    </cofactor>
    <cofactor evidence="13">
        <name>Ca(2+)</name>
        <dbReference type="ChEBI" id="CHEBI:29108"/>
    </cofactor>
</comment>
<feature type="binding site" evidence="12">
    <location>
        <position position="205"/>
    </location>
    <ligand>
        <name>Ca(2+)</name>
        <dbReference type="ChEBI" id="CHEBI:29108"/>
    </ligand>
</feature>
<feature type="active site" description="Proton acceptor" evidence="10">
    <location>
        <position position="142"/>
    </location>
</feature>
<evidence type="ECO:0000256" key="4">
    <source>
        <dbReference type="ARBA" id="ARBA00022723"/>
    </source>
</evidence>
<dbReference type="EC" id="3.7.1.2" evidence="3 13"/>
<feature type="binding site" evidence="12">
    <location>
        <position position="259"/>
    </location>
    <ligand>
        <name>Mg(2+)</name>
        <dbReference type="ChEBI" id="CHEBI:18420"/>
    </ligand>
</feature>
<keyword evidence="6 12" id="KW-0106">Calcium</keyword>
<dbReference type="GO" id="GO:0006559">
    <property type="term" value="P:L-phenylalanine catabolic process"/>
    <property type="evidence" value="ECO:0007669"/>
    <property type="project" value="UniProtKB-UniRule"/>
</dbReference>
<name>A0A9P8W0X1_9HYPO</name>
<evidence type="ECO:0000256" key="12">
    <source>
        <dbReference type="PIRSR" id="PIRSR605959-3"/>
    </source>
</evidence>
<comment type="caution">
    <text evidence="16">The sequence shown here is derived from an EMBL/GenBank/DDBJ whole genome shotgun (WGS) entry which is preliminary data.</text>
</comment>